<dbReference type="AlphaFoldDB" id="A0A9P4UD75"/>
<dbReference type="GO" id="GO:0022857">
    <property type="term" value="F:transmembrane transporter activity"/>
    <property type="evidence" value="ECO:0007669"/>
    <property type="project" value="InterPro"/>
</dbReference>
<sequence>MEQKLDSDVTDAIEDAEAQLPTESAILSDPNQDPRFIIQRKRLYTIVLSLCLCLFLSTLESTVIGTALVAITNDLQGFNISSWIVTSYLLTYTGFLTALAKLSDTFGRRNVMCLCIIIFIIFSIACGVAETMLQLIVFRAFQGIGGGGMYTMAFVIIPELVPPSKYAAYSGLIAGVAALSSLLGPIFGGIISNRGNWEWIFLFNAPNGTVTLILFYFALPPAFPYNMEDANAPVNLHLAQKVRRIDYVGLLLILASSFLLVTAIQEGGIAYPWDSGVILSLLILSISCTAGLVCWGWSFTRRSTTAQEPVLPWTIVSDRYALGLLLVCFFTGLGFITCVIILPQHFQIVFQDSPARAGFRLLAMTLVVPLGSGAAGLALQNLHTPALYVFLTGFAFIILGTGLSTVVKNVADGFPTHEYGFQVTMGFGFGINLAAAVMAAPLAFRPQHLAVGMGTSNQFRVLGGSIGVAICANILNDHLANRLRGLLSPDQIRALLASAQTLAFISPDLRQAVRDTFAESFVMQMQVILGLSCAGLLATLLMIERQPRYQHYVFNRQNRGIGRYGMLLDR</sequence>
<feature type="transmembrane region" description="Helical" evidence="5">
    <location>
        <begin position="43"/>
        <end position="68"/>
    </location>
</feature>
<evidence type="ECO:0000256" key="1">
    <source>
        <dbReference type="ARBA" id="ARBA00004141"/>
    </source>
</evidence>
<dbReference type="GO" id="GO:0005886">
    <property type="term" value="C:plasma membrane"/>
    <property type="evidence" value="ECO:0007669"/>
    <property type="project" value="TreeGrafter"/>
</dbReference>
<comment type="caution">
    <text evidence="7">The sequence shown here is derived from an EMBL/GenBank/DDBJ whole genome shotgun (WGS) entry which is preliminary data.</text>
</comment>
<dbReference type="PANTHER" id="PTHR23501">
    <property type="entry name" value="MAJOR FACILITATOR SUPERFAMILY"/>
    <property type="match status" value="1"/>
</dbReference>
<proteinExistence type="predicted"/>
<comment type="subcellular location">
    <subcellularLocation>
        <location evidence="1">Membrane</location>
        <topology evidence="1">Multi-pass membrane protein</topology>
    </subcellularLocation>
</comment>
<feature type="transmembrane region" description="Helical" evidence="5">
    <location>
        <begin position="80"/>
        <end position="99"/>
    </location>
</feature>
<feature type="transmembrane region" description="Helical" evidence="5">
    <location>
        <begin position="166"/>
        <end position="187"/>
    </location>
</feature>
<feature type="transmembrane region" description="Helical" evidence="5">
    <location>
        <begin position="111"/>
        <end position="130"/>
    </location>
</feature>
<evidence type="ECO:0000313" key="8">
    <source>
        <dbReference type="Proteomes" id="UP000799764"/>
    </source>
</evidence>
<dbReference type="EMBL" id="MU001499">
    <property type="protein sequence ID" value="KAF2446031.1"/>
    <property type="molecule type" value="Genomic_DNA"/>
</dbReference>
<accession>A0A9P4UD75</accession>
<feature type="transmembrane region" description="Helical" evidence="5">
    <location>
        <begin position="320"/>
        <end position="342"/>
    </location>
</feature>
<dbReference type="PROSITE" id="PS50850">
    <property type="entry name" value="MFS"/>
    <property type="match status" value="1"/>
</dbReference>
<feature type="transmembrane region" description="Helical" evidence="5">
    <location>
        <begin position="419"/>
        <end position="444"/>
    </location>
</feature>
<keyword evidence="8" id="KW-1185">Reference proteome</keyword>
<reference evidence="7" key="1">
    <citation type="journal article" date="2020" name="Stud. Mycol.">
        <title>101 Dothideomycetes genomes: a test case for predicting lifestyles and emergence of pathogens.</title>
        <authorList>
            <person name="Haridas S."/>
            <person name="Albert R."/>
            <person name="Binder M."/>
            <person name="Bloem J."/>
            <person name="Labutti K."/>
            <person name="Salamov A."/>
            <person name="Andreopoulos B."/>
            <person name="Baker S."/>
            <person name="Barry K."/>
            <person name="Bills G."/>
            <person name="Bluhm B."/>
            <person name="Cannon C."/>
            <person name="Castanera R."/>
            <person name="Culley D."/>
            <person name="Daum C."/>
            <person name="Ezra D."/>
            <person name="Gonzalez J."/>
            <person name="Henrissat B."/>
            <person name="Kuo A."/>
            <person name="Liang C."/>
            <person name="Lipzen A."/>
            <person name="Lutzoni F."/>
            <person name="Magnuson J."/>
            <person name="Mondo S."/>
            <person name="Nolan M."/>
            <person name="Ohm R."/>
            <person name="Pangilinan J."/>
            <person name="Park H.-J."/>
            <person name="Ramirez L."/>
            <person name="Alfaro M."/>
            <person name="Sun H."/>
            <person name="Tritt A."/>
            <person name="Yoshinaga Y."/>
            <person name="Zwiers L.-H."/>
            <person name="Turgeon B."/>
            <person name="Goodwin S."/>
            <person name="Spatafora J."/>
            <person name="Crous P."/>
            <person name="Grigoriev I."/>
        </authorList>
    </citation>
    <scope>NUCLEOTIDE SEQUENCE</scope>
    <source>
        <strain evidence="7">CBS 690.94</strain>
    </source>
</reference>
<dbReference type="PRINTS" id="PR01036">
    <property type="entry name" value="TCRTETB"/>
</dbReference>
<feature type="transmembrane region" description="Helical" evidence="5">
    <location>
        <begin position="521"/>
        <end position="543"/>
    </location>
</feature>
<dbReference type="InterPro" id="IPR036259">
    <property type="entry name" value="MFS_trans_sf"/>
</dbReference>
<dbReference type="Proteomes" id="UP000799764">
    <property type="component" value="Unassembled WGS sequence"/>
</dbReference>
<evidence type="ECO:0000256" key="4">
    <source>
        <dbReference type="ARBA" id="ARBA00023136"/>
    </source>
</evidence>
<gene>
    <name evidence="7" type="ORF">P171DRAFT_513623</name>
</gene>
<feature type="domain" description="Major facilitator superfamily (MFS) profile" evidence="6">
    <location>
        <begin position="46"/>
        <end position="547"/>
    </location>
</feature>
<dbReference type="PANTHER" id="PTHR23501:SF43">
    <property type="entry name" value="MULTIDRUG TRANSPORTER, PUTATIVE (AFU_ORTHOLOGUE AFUA_6G03040)-RELATED"/>
    <property type="match status" value="1"/>
</dbReference>
<keyword evidence="2 5" id="KW-0812">Transmembrane</keyword>
<keyword evidence="3 5" id="KW-1133">Transmembrane helix</keyword>
<organism evidence="7 8">
    <name type="scientific">Karstenula rhodostoma CBS 690.94</name>
    <dbReference type="NCBI Taxonomy" id="1392251"/>
    <lineage>
        <taxon>Eukaryota</taxon>
        <taxon>Fungi</taxon>
        <taxon>Dikarya</taxon>
        <taxon>Ascomycota</taxon>
        <taxon>Pezizomycotina</taxon>
        <taxon>Dothideomycetes</taxon>
        <taxon>Pleosporomycetidae</taxon>
        <taxon>Pleosporales</taxon>
        <taxon>Massarineae</taxon>
        <taxon>Didymosphaeriaceae</taxon>
        <taxon>Karstenula</taxon>
    </lineage>
</organism>
<dbReference type="Gene3D" id="1.20.1720.10">
    <property type="entry name" value="Multidrug resistance protein D"/>
    <property type="match status" value="1"/>
</dbReference>
<feature type="transmembrane region" description="Helical" evidence="5">
    <location>
        <begin position="386"/>
        <end position="407"/>
    </location>
</feature>
<name>A0A9P4UD75_9PLEO</name>
<protein>
    <submittedName>
        <fullName evidence="7">Major facilitator superfamily transporter</fullName>
    </submittedName>
</protein>
<feature type="transmembrane region" description="Helical" evidence="5">
    <location>
        <begin position="199"/>
        <end position="219"/>
    </location>
</feature>
<feature type="transmembrane region" description="Helical" evidence="5">
    <location>
        <begin position="136"/>
        <end position="157"/>
    </location>
</feature>
<feature type="transmembrane region" description="Helical" evidence="5">
    <location>
        <begin position="357"/>
        <end position="379"/>
    </location>
</feature>
<keyword evidence="4 5" id="KW-0472">Membrane</keyword>
<evidence type="ECO:0000256" key="5">
    <source>
        <dbReference type="SAM" id="Phobius"/>
    </source>
</evidence>
<feature type="transmembrane region" description="Helical" evidence="5">
    <location>
        <begin position="277"/>
        <end position="299"/>
    </location>
</feature>
<dbReference type="InterPro" id="IPR020846">
    <property type="entry name" value="MFS_dom"/>
</dbReference>
<dbReference type="OrthoDB" id="440553at2759"/>
<dbReference type="InterPro" id="IPR011701">
    <property type="entry name" value="MFS"/>
</dbReference>
<dbReference type="Pfam" id="PF07690">
    <property type="entry name" value="MFS_1"/>
    <property type="match status" value="1"/>
</dbReference>
<evidence type="ECO:0000256" key="3">
    <source>
        <dbReference type="ARBA" id="ARBA00022989"/>
    </source>
</evidence>
<evidence type="ECO:0000259" key="6">
    <source>
        <dbReference type="PROSITE" id="PS50850"/>
    </source>
</evidence>
<evidence type="ECO:0000256" key="2">
    <source>
        <dbReference type="ARBA" id="ARBA00022692"/>
    </source>
</evidence>
<feature type="transmembrane region" description="Helical" evidence="5">
    <location>
        <begin position="247"/>
        <end position="265"/>
    </location>
</feature>
<evidence type="ECO:0000313" key="7">
    <source>
        <dbReference type="EMBL" id="KAF2446031.1"/>
    </source>
</evidence>
<dbReference type="SUPFAM" id="SSF103473">
    <property type="entry name" value="MFS general substrate transporter"/>
    <property type="match status" value="1"/>
</dbReference>